<feature type="signal peptide" evidence="2">
    <location>
        <begin position="1"/>
        <end position="26"/>
    </location>
</feature>
<evidence type="ECO:0000313" key="4">
    <source>
        <dbReference type="Proteomes" id="UP001595476"/>
    </source>
</evidence>
<evidence type="ECO:0000256" key="2">
    <source>
        <dbReference type="SAM" id="SignalP"/>
    </source>
</evidence>
<evidence type="ECO:0000313" key="3">
    <source>
        <dbReference type="EMBL" id="MFC3152950.1"/>
    </source>
</evidence>
<protein>
    <submittedName>
        <fullName evidence="3">DUF2796 domain-containing protein</fullName>
    </submittedName>
</protein>
<feature type="region of interest" description="Disordered" evidence="1">
    <location>
        <begin position="115"/>
        <end position="154"/>
    </location>
</feature>
<dbReference type="InterPro" id="IPR021253">
    <property type="entry name" value="ZrgA-like"/>
</dbReference>
<evidence type="ECO:0000256" key="1">
    <source>
        <dbReference type="SAM" id="MobiDB-lite"/>
    </source>
</evidence>
<gene>
    <name evidence="3" type="ORF">ACFOEK_18060</name>
</gene>
<reference evidence="4" key="1">
    <citation type="journal article" date="2019" name="Int. J. Syst. Evol. Microbiol.">
        <title>The Global Catalogue of Microorganisms (GCM) 10K type strain sequencing project: providing services to taxonomists for standard genome sequencing and annotation.</title>
        <authorList>
            <consortium name="The Broad Institute Genomics Platform"/>
            <consortium name="The Broad Institute Genome Sequencing Center for Infectious Disease"/>
            <person name="Wu L."/>
            <person name="Ma J."/>
        </authorList>
    </citation>
    <scope>NUCLEOTIDE SEQUENCE [LARGE SCALE GENOMIC DNA]</scope>
    <source>
        <strain evidence="4">KCTC 52438</strain>
    </source>
</reference>
<keyword evidence="4" id="KW-1185">Reference proteome</keyword>
<name>A0ABV7HKF4_9GAMM</name>
<dbReference type="RefSeq" id="WP_386722872.1">
    <property type="nucleotide sequence ID" value="NZ_JBHRSZ010000007.1"/>
</dbReference>
<organism evidence="3 4">
    <name type="scientific">Litoribrevibacter euphylliae</name>
    <dbReference type="NCBI Taxonomy" id="1834034"/>
    <lineage>
        <taxon>Bacteria</taxon>
        <taxon>Pseudomonadati</taxon>
        <taxon>Pseudomonadota</taxon>
        <taxon>Gammaproteobacteria</taxon>
        <taxon>Oceanospirillales</taxon>
        <taxon>Oceanospirillaceae</taxon>
        <taxon>Litoribrevibacter</taxon>
    </lineage>
</organism>
<dbReference type="Pfam" id="PF10986">
    <property type="entry name" value="ZrgA"/>
    <property type="match status" value="1"/>
</dbReference>
<dbReference type="Proteomes" id="UP001595476">
    <property type="component" value="Unassembled WGS sequence"/>
</dbReference>
<proteinExistence type="predicted"/>
<sequence>MKFMKSRLSLSIACVAGALLTNAAFAELRQHEAHVHGHAILNAAQEGKEVELSFEIPAMDMVGFEHQPETQAQKDKIEAIHELLEQGQKVVSFNDAARCQFEHAKIESALLAEEEHADHHDKHDEHHDEEHAHEDHDHKDHDHDEHDHEKHEGHSEFEITYHFECEQPSQLTELTVLLFKQAPSLQEIDASWFGEAVKKSELTPNSASMTLR</sequence>
<dbReference type="EMBL" id="JBHRSZ010000007">
    <property type="protein sequence ID" value="MFC3152950.1"/>
    <property type="molecule type" value="Genomic_DNA"/>
</dbReference>
<feature type="chain" id="PRO_5045534061" evidence="2">
    <location>
        <begin position="27"/>
        <end position="212"/>
    </location>
</feature>
<comment type="caution">
    <text evidence="3">The sequence shown here is derived from an EMBL/GenBank/DDBJ whole genome shotgun (WGS) entry which is preliminary data.</text>
</comment>
<accession>A0ABV7HKF4</accession>
<keyword evidence="2" id="KW-0732">Signal</keyword>